<comment type="caution">
    <text evidence="5">The sequence shown here is derived from an EMBL/GenBank/DDBJ whole genome shotgun (WGS) entry which is preliminary data.</text>
</comment>
<evidence type="ECO:0000256" key="3">
    <source>
        <dbReference type="RuleBase" id="RU363034"/>
    </source>
</evidence>
<feature type="non-terminal residue" evidence="5">
    <location>
        <position position="359"/>
    </location>
</feature>
<dbReference type="InterPro" id="IPR001254">
    <property type="entry name" value="Trypsin_dom"/>
</dbReference>
<dbReference type="PROSITE" id="PS50240">
    <property type="entry name" value="TRYPSIN_DOM"/>
    <property type="match status" value="1"/>
</dbReference>
<accession>A0AA88HPY8</accession>
<dbReference type="Proteomes" id="UP001187531">
    <property type="component" value="Unassembled WGS sequence"/>
</dbReference>
<dbReference type="SMART" id="SM00020">
    <property type="entry name" value="Tryp_SPc"/>
    <property type="match status" value="1"/>
</dbReference>
<dbReference type="Pfam" id="PF00089">
    <property type="entry name" value="Trypsin"/>
    <property type="match status" value="2"/>
</dbReference>
<sequence>RLLQEIAQDSKTDLRLHSSAVMAPLEASESYLAGLFEGHQLLHHSHKETDQFSSPCGIRFLPTQFARIVGGQTSKPGEIPWIAYLESMGQTLCGATILSERWVITAAHCMMSPSNFFRVVAGQVDTQIPTPYTQFSIPLFAARAPGFNGGFSSDIALVRLATPFRWSNYVQPICLPYTPLDGGRGLVRPFKKGFRSKTFNNTTKRKIISKEFSNASNTILSKQDEELLDIDDDLTEDFPSATKGIIAGWGWLDEQGTVKTTVLQQLEIPVIGPDECREWYKSGGYPAEISDNLICAGIPEGGKDACLGDSGGPLVLEKHGRFELAGVIAGGQGCARPGLPGVYVNIEKFLPWIRSMIRF</sequence>
<dbReference type="GO" id="GO:0006508">
    <property type="term" value="P:proteolysis"/>
    <property type="evidence" value="ECO:0007669"/>
    <property type="project" value="UniProtKB-KW"/>
</dbReference>
<dbReference type="GO" id="GO:0046982">
    <property type="term" value="F:protein heterodimerization activity"/>
    <property type="evidence" value="ECO:0007669"/>
    <property type="project" value="InterPro"/>
</dbReference>
<dbReference type="PRINTS" id="PR00722">
    <property type="entry name" value="CHYMOTRYPSIN"/>
</dbReference>
<dbReference type="EMBL" id="JAVRJZ010000017">
    <property type="protein sequence ID" value="KAK2709651.1"/>
    <property type="molecule type" value="Genomic_DNA"/>
</dbReference>
<dbReference type="CDD" id="cd00190">
    <property type="entry name" value="Tryp_SPc"/>
    <property type="match status" value="1"/>
</dbReference>
<dbReference type="InterPro" id="IPR043504">
    <property type="entry name" value="Peptidase_S1_PA_chymotrypsin"/>
</dbReference>
<evidence type="ECO:0000313" key="5">
    <source>
        <dbReference type="EMBL" id="KAK2709651.1"/>
    </source>
</evidence>
<organism evidence="5 6">
    <name type="scientific">Artemia franciscana</name>
    <name type="common">Brine shrimp</name>
    <name type="synonym">Artemia sanfranciscana</name>
    <dbReference type="NCBI Taxonomy" id="6661"/>
    <lineage>
        <taxon>Eukaryota</taxon>
        <taxon>Metazoa</taxon>
        <taxon>Ecdysozoa</taxon>
        <taxon>Arthropoda</taxon>
        <taxon>Crustacea</taxon>
        <taxon>Branchiopoda</taxon>
        <taxon>Anostraca</taxon>
        <taxon>Artemiidae</taxon>
        <taxon>Artemia</taxon>
    </lineage>
</organism>
<dbReference type="InterPro" id="IPR018114">
    <property type="entry name" value="TRYPSIN_HIS"/>
</dbReference>
<proteinExistence type="inferred from homology"/>
<keyword evidence="3" id="KW-0645">Protease</keyword>
<dbReference type="InterPro" id="IPR009003">
    <property type="entry name" value="Peptidase_S1_PA"/>
</dbReference>
<dbReference type="FunFam" id="2.40.10.10:FF:000068">
    <property type="entry name" value="transmembrane protease serine 2"/>
    <property type="match status" value="1"/>
</dbReference>
<dbReference type="PROSITE" id="PS00134">
    <property type="entry name" value="TRYPSIN_HIS"/>
    <property type="match status" value="1"/>
</dbReference>
<reference evidence="5" key="1">
    <citation type="submission" date="2023-07" db="EMBL/GenBank/DDBJ databases">
        <title>Chromosome-level genome assembly of Artemia franciscana.</title>
        <authorList>
            <person name="Jo E."/>
        </authorList>
    </citation>
    <scope>NUCLEOTIDE SEQUENCE</scope>
    <source>
        <tissue evidence="5">Whole body</tissue>
    </source>
</reference>
<feature type="domain" description="Peptidase S1" evidence="4">
    <location>
        <begin position="68"/>
        <end position="358"/>
    </location>
</feature>
<dbReference type="FunFam" id="2.40.10.10:FF:000002">
    <property type="entry name" value="Transmembrane protease serine"/>
    <property type="match status" value="1"/>
</dbReference>
<dbReference type="PANTHER" id="PTHR24252">
    <property type="entry name" value="ACROSIN-RELATED"/>
    <property type="match status" value="1"/>
</dbReference>
<evidence type="ECO:0000256" key="1">
    <source>
        <dbReference type="ARBA" id="ARBA00023157"/>
    </source>
</evidence>
<gene>
    <name evidence="5" type="ORF">QYM36_013354</name>
</gene>
<dbReference type="InterPro" id="IPR009072">
    <property type="entry name" value="Histone-fold"/>
</dbReference>
<dbReference type="AlphaFoldDB" id="A0AA88HPY8"/>
<comment type="similarity">
    <text evidence="2">Belongs to the peptidase S1 family. CLIP subfamily.</text>
</comment>
<evidence type="ECO:0000256" key="2">
    <source>
        <dbReference type="ARBA" id="ARBA00024195"/>
    </source>
</evidence>
<dbReference type="GO" id="GO:0004252">
    <property type="term" value="F:serine-type endopeptidase activity"/>
    <property type="evidence" value="ECO:0007669"/>
    <property type="project" value="InterPro"/>
</dbReference>
<dbReference type="InterPro" id="IPR001314">
    <property type="entry name" value="Peptidase_S1A"/>
</dbReference>
<keyword evidence="3" id="KW-0720">Serine protease</keyword>
<dbReference type="Gene3D" id="2.40.10.10">
    <property type="entry name" value="Trypsin-like serine proteases"/>
    <property type="match status" value="3"/>
</dbReference>
<evidence type="ECO:0000259" key="4">
    <source>
        <dbReference type="PROSITE" id="PS50240"/>
    </source>
</evidence>
<dbReference type="PANTHER" id="PTHR24252:SF7">
    <property type="entry name" value="HYALIN"/>
    <property type="match status" value="1"/>
</dbReference>
<dbReference type="SUPFAM" id="SSF50494">
    <property type="entry name" value="Trypsin-like serine proteases"/>
    <property type="match status" value="1"/>
</dbReference>
<name>A0AA88HPY8_ARTSF</name>
<dbReference type="Gene3D" id="1.10.20.10">
    <property type="entry name" value="Histone, subunit A"/>
    <property type="match status" value="1"/>
</dbReference>
<keyword evidence="3" id="KW-0378">Hydrolase</keyword>
<keyword evidence="6" id="KW-1185">Reference proteome</keyword>
<protein>
    <recommendedName>
        <fullName evidence="4">Peptidase S1 domain-containing protein</fullName>
    </recommendedName>
</protein>
<evidence type="ECO:0000313" key="6">
    <source>
        <dbReference type="Proteomes" id="UP001187531"/>
    </source>
</evidence>
<keyword evidence="1" id="KW-1015">Disulfide bond</keyword>
<dbReference type="InterPro" id="IPR033116">
    <property type="entry name" value="TRYPSIN_SER"/>
</dbReference>
<dbReference type="PROSITE" id="PS00135">
    <property type="entry name" value="TRYPSIN_SER"/>
    <property type="match status" value="1"/>
</dbReference>